<dbReference type="STRING" id="1703770.AMJ39_07235"/>
<evidence type="ECO:0000313" key="3">
    <source>
        <dbReference type="Proteomes" id="UP000052008"/>
    </source>
</evidence>
<dbReference type="SUPFAM" id="SSF53649">
    <property type="entry name" value="Alkaline phosphatase-like"/>
    <property type="match status" value="1"/>
</dbReference>
<reference evidence="2 3" key="1">
    <citation type="journal article" date="2015" name="Microbiome">
        <title>Genomic resolution of linkages in carbon, nitrogen, and sulfur cycling among widespread estuary sediment bacteria.</title>
        <authorList>
            <person name="Baker B.J."/>
            <person name="Lazar C.S."/>
            <person name="Teske A.P."/>
            <person name="Dick G.J."/>
        </authorList>
    </citation>
    <scope>NUCLEOTIDE SEQUENCE [LARGE SCALE GENOMIC DNA]</scope>
    <source>
        <strain evidence="2">DG_24</strain>
    </source>
</reference>
<dbReference type="AlphaFoldDB" id="A0A0S7WRC3"/>
<dbReference type="Gene3D" id="3.40.720.10">
    <property type="entry name" value="Alkaline Phosphatase, subunit A"/>
    <property type="match status" value="1"/>
</dbReference>
<dbReference type="InterPro" id="IPR017850">
    <property type="entry name" value="Alkaline_phosphatase_core_sf"/>
</dbReference>
<keyword evidence="1" id="KW-0732">Signal</keyword>
<accession>A0A0S7WRC3</accession>
<proteinExistence type="predicted"/>
<sequence length="719" mass="80499">MRPFFLVSLCLLLLSAILFAPPTASAYRTERVVLVVIDGLRATEAFEERPWDFIPMMWDSLTPRGTLYPGIYNLGATWTTPAHAQMCSGQREFQPNCGEVGKYTRPQYPTIFEYYNASAGPENYDTFIVTNKWNLRTLTHSLNPAYGAPDSAFMVKVEESDLDVFSAAAEIMTVYEPHLLLIHFGDVDFVGHTGPWDSYLSSISTADTLVYRVWRQLIQRPGSPYNNRTTMIVTTDHGRHGDAYGGLLRTNSTYKYVPGYREHGCLCPGCQHLFLLALGPDTPQGAVCDRRVHQIDICPTIARLFDLSAPYSDGTVLWEMLGQEQPPPSLSREAPQLAVRGGVLHKAWREKGPSTGGRGAIYYSWRTLGSSWSTPTRISSFVDSTTASTEAFFPSLSVDDSNVDIAWSSLGFHDGSGGWQVWHRRSTDAGESWDRAERLVCFSETARDTLFQRSMPNRPCITTRGERVAVFYARIRFGVGYRISAHGGSEWPDDPPLQVLPGEEVRDCAHRVKVAQTPGGPPRLHLVWNDIRAKCYNLYYQHTAGNGMTWLDSDVQLTDYGDDTHVVDMAIAPDDTVLHVIAADNRELGGGQKVFQIYHTCSTLWGDAPEVTWHPVSSSHLQGERPGAIDPALVVAGTDTLYAAWADHKDGNFEIYTSRSLNGGRTWSTPRRQSETPGFSLQPQLAWDRANRRLYLIYQDNTEGSWELSDVYDITYEDE</sequence>
<name>A0A0S7WRC3_UNCT6</name>
<protein>
    <recommendedName>
        <fullName evidence="4">Metalloenzyme domain-containing protein</fullName>
    </recommendedName>
</protein>
<evidence type="ECO:0000256" key="1">
    <source>
        <dbReference type="SAM" id="SignalP"/>
    </source>
</evidence>
<dbReference type="CDD" id="cd15482">
    <property type="entry name" value="Sialidase_non-viral"/>
    <property type="match status" value="1"/>
</dbReference>
<dbReference type="Proteomes" id="UP000052008">
    <property type="component" value="Unassembled WGS sequence"/>
</dbReference>
<dbReference type="Gene3D" id="2.120.10.10">
    <property type="match status" value="1"/>
</dbReference>
<comment type="caution">
    <text evidence="2">The sequence shown here is derived from an EMBL/GenBank/DDBJ whole genome shotgun (WGS) entry which is preliminary data.</text>
</comment>
<dbReference type="SUPFAM" id="SSF50939">
    <property type="entry name" value="Sialidases"/>
    <property type="match status" value="1"/>
</dbReference>
<dbReference type="InterPro" id="IPR036278">
    <property type="entry name" value="Sialidase_sf"/>
</dbReference>
<feature type="signal peptide" evidence="1">
    <location>
        <begin position="1"/>
        <end position="26"/>
    </location>
</feature>
<evidence type="ECO:0000313" key="2">
    <source>
        <dbReference type="EMBL" id="KPJ52682.1"/>
    </source>
</evidence>
<feature type="chain" id="PRO_5006639669" description="Metalloenzyme domain-containing protein" evidence="1">
    <location>
        <begin position="27"/>
        <end position="719"/>
    </location>
</feature>
<evidence type="ECO:0008006" key="4">
    <source>
        <dbReference type="Google" id="ProtNLM"/>
    </source>
</evidence>
<organism evidence="2 3">
    <name type="scientific">candidate division TA06 bacterium DG_24</name>
    <dbReference type="NCBI Taxonomy" id="1703770"/>
    <lineage>
        <taxon>Bacteria</taxon>
        <taxon>Bacteria division TA06</taxon>
    </lineage>
</organism>
<dbReference type="EMBL" id="LIZS01000046">
    <property type="protein sequence ID" value="KPJ52682.1"/>
    <property type="molecule type" value="Genomic_DNA"/>
</dbReference>
<gene>
    <name evidence="2" type="ORF">AMJ39_07235</name>
</gene>